<feature type="compositionally biased region" description="Basic and acidic residues" evidence="8">
    <location>
        <begin position="154"/>
        <end position="166"/>
    </location>
</feature>
<dbReference type="GO" id="GO:0006368">
    <property type="term" value="P:transcription elongation by RNA polymerase II"/>
    <property type="evidence" value="ECO:0007669"/>
    <property type="project" value="InterPro"/>
</dbReference>
<comment type="similarity">
    <text evidence="2">Belongs to the EAF family.</text>
</comment>
<proteinExistence type="inferred from homology"/>
<dbReference type="GeneID" id="16071732"/>
<accession>F2UI49</accession>
<feature type="domain" description="Transcription elongation factor Eaf N-terminal" evidence="9">
    <location>
        <begin position="30"/>
        <end position="127"/>
    </location>
</feature>
<keyword evidence="6" id="KW-0804">Transcription</keyword>
<evidence type="ECO:0000256" key="1">
    <source>
        <dbReference type="ARBA" id="ARBA00004123"/>
    </source>
</evidence>
<evidence type="ECO:0000313" key="10">
    <source>
        <dbReference type="EMBL" id="EGD76798.1"/>
    </source>
</evidence>
<dbReference type="Pfam" id="PF09816">
    <property type="entry name" value="EAF"/>
    <property type="match status" value="1"/>
</dbReference>
<evidence type="ECO:0000256" key="8">
    <source>
        <dbReference type="SAM" id="MobiDB-lite"/>
    </source>
</evidence>
<evidence type="ECO:0000256" key="7">
    <source>
        <dbReference type="ARBA" id="ARBA00023242"/>
    </source>
</evidence>
<keyword evidence="11" id="KW-1185">Reference proteome</keyword>
<dbReference type="InterPro" id="IPR019194">
    <property type="entry name" value="Tscrpt_elong_fac_Eaf_N"/>
</dbReference>
<name>F2UI49_SALR5</name>
<dbReference type="KEGG" id="sre:PTSG_08148"/>
<dbReference type="GO" id="GO:0032783">
    <property type="term" value="C:super elongation complex"/>
    <property type="evidence" value="ECO:0007669"/>
    <property type="project" value="InterPro"/>
</dbReference>
<organism evidence="11">
    <name type="scientific">Salpingoeca rosetta (strain ATCC 50818 / BSB-021)</name>
    <dbReference type="NCBI Taxonomy" id="946362"/>
    <lineage>
        <taxon>Eukaryota</taxon>
        <taxon>Choanoflagellata</taxon>
        <taxon>Craspedida</taxon>
        <taxon>Salpingoecidae</taxon>
        <taxon>Salpingoeca</taxon>
    </lineage>
</organism>
<keyword evidence="5" id="KW-0010">Activator</keyword>
<evidence type="ECO:0000256" key="3">
    <source>
        <dbReference type="ARBA" id="ARBA00022553"/>
    </source>
</evidence>
<protein>
    <recommendedName>
        <fullName evidence="9">Transcription elongation factor Eaf N-terminal domain-containing protein</fullName>
    </recommendedName>
</protein>
<evidence type="ECO:0000256" key="5">
    <source>
        <dbReference type="ARBA" id="ARBA00023159"/>
    </source>
</evidence>
<dbReference type="GO" id="GO:0003711">
    <property type="term" value="F:transcription elongation factor activity"/>
    <property type="evidence" value="ECO:0007669"/>
    <property type="project" value="TreeGrafter"/>
</dbReference>
<keyword evidence="4" id="KW-0805">Transcription regulation</keyword>
<dbReference type="PANTHER" id="PTHR15970">
    <property type="entry name" value="ELL-ASSOCIATED FACTOR EAF"/>
    <property type="match status" value="1"/>
</dbReference>
<dbReference type="RefSeq" id="XP_004991170.1">
    <property type="nucleotide sequence ID" value="XM_004991113.1"/>
</dbReference>
<evidence type="ECO:0000256" key="6">
    <source>
        <dbReference type="ARBA" id="ARBA00023163"/>
    </source>
</evidence>
<feature type="compositionally biased region" description="Low complexity" evidence="8">
    <location>
        <begin position="1"/>
        <end position="19"/>
    </location>
</feature>
<dbReference type="InParanoid" id="F2UI49"/>
<feature type="region of interest" description="Disordered" evidence="8">
    <location>
        <begin position="1"/>
        <end position="28"/>
    </location>
</feature>
<evidence type="ECO:0000313" key="11">
    <source>
        <dbReference type="Proteomes" id="UP000007799"/>
    </source>
</evidence>
<evidence type="ECO:0000259" key="9">
    <source>
        <dbReference type="Pfam" id="PF09816"/>
    </source>
</evidence>
<dbReference type="AlphaFoldDB" id="F2UI49"/>
<reference evidence="10" key="1">
    <citation type="submission" date="2009-08" db="EMBL/GenBank/DDBJ databases">
        <title>Annotation of Salpingoeca rosetta.</title>
        <authorList>
            <consortium name="The Broad Institute Genome Sequencing Platform"/>
            <person name="Russ C."/>
            <person name="Cuomo C."/>
            <person name="Burger G."/>
            <person name="Gray M.W."/>
            <person name="Holland P.W.H."/>
            <person name="King N."/>
            <person name="Lang F.B.F."/>
            <person name="Roger A.J."/>
            <person name="Ruiz-Trillo I."/>
            <person name="Young S.K."/>
            <person name="Zeng Q."/>
            <person name="Gargeya S."/>
            <person name="Alvarado L."/>
            <person name="Berlin A."/>
            <person name="Chapman S.B."/>
            <person name="Chen Z."/>
            <person name="Freedman E."/>
            <person name="Gellesch M."/>
            <person name="Goldberg J."/>
            <person name="Griggs A."/>
            <person name="Gujja S."/>
            <person name="Heilman E."/>
            <person name="Heiman D."/>
            <person name="Howarth C."/>
            <person name="Mehta T."/>
            <person name="Neiman D."/>
            <person name="Pearson M."/>
            <person name="Roberts A."/>
            <person name="Saif S."/>
            <person name="Shea T."/>
            <person name="Shenoy N."/>
            <person name="Sisk P."/>
            <person name="Stolte C."/>
            <person name="Sykes S."/>
            <person name="White J."/>
            <person name="Yandava C."/>
            <person name="Haas B."/>
            <person name="Nusbaum C."/>
            <person name="Birren B."/>
        </authorList>
    </citation>
    <scope>NUCLEOTIDE SEQUENCE [LARGE SCALE GENOMIC DNA]</scope>
    <source>
        <strain evidence="10">ATCC 50818</strain>
    </source>
</reference>
<evidence type="ECO:0000256" key="4">
    <source>
        <dbReference type="ARBA" id="ARBA00023015"/>
    </source>
</evidence>
<keyword evidence="7" id="KW-0539">Nucleus</keyword>
<keyword evidence="3" id="KW-0597">Phosphoprotein</keyword>
<dbReference type="PANTHER" id="PTHR15970:SF2">
    <property type="entry name" value="ELL-ASSOCIATED FACTOR EAF"/>
    <property type="match status" value="1"/>
</dbReference>
<dbReference type="InterPro" id="IPR027093">
    <property type="entry name" value="EAF_fam"/>
</dbReference>
<comment type="subcellular location">
    <subcellularLocation>
        <location evidence="1">Nucleus</location>
    </subcellularLocation>
</comment>
<feature type="region of interest" description="Disordered" evidence="8">
    <location>
        <begin position="134"/>
        <end position="235"/>
    </location>
</feature>
<sequence length="235" mass="24706">MCGGNNSSNSNSSSSSSNSTGDGPKPDVEYEVVLGDTFLKPTDADEPILLRYDFKPASASSSGVIKIGDGDEGGNVHMQFGGDNDTTVNMFGNMKNSTTYLCRFDAGRQCFVLDRFIKDVSVKYKRSAGGEAVLRPDPISERKPRSSAAEVSNSEEHTPPHIEGKRPASPPSPKFGAHPPKAAKRKVATRQATATPHTPTPTPAAARSVRGQGGPPFSSSVLADSSSDDSSDSDS</sequence>
<feature type="compositionally biased region" description="Acidic residues" evidence="8">
    <location>
        <begin position="226"/>
        <end position="235"/>
    </location>
</feature>
<dbReference type="Proteomes" id="UP000007799">
    <property type="component" value="Unassembled WGS sequence"/>
</dbReference>
<evidence type="ECO:0000256" key="2">
    <source>
        <dbReference type="ARBA" id="ARBA00007798"/>
    </source>
</evidence>
<dbReference type="EMBL" id="GL832975">
    <property type="protein sequence ID" value="EGD76798.1"/>
    <property type="molecule type" value="Genomic_DNA"/>
</dbReference>
<gene>
    <name evidence="10" type="ORF">PTSG_08148</name>
</gene>